<gene>
    <name evidence="2" type="ORF">BDK51DRAFT_31155</name>
</gene>
<dbReference type="EMBL" id="KZ995203">
    <property type="protein sequence ID" value="RKO91159.1"/>
    <property type="molecule type" value="Genomic_DNA"/>
</dbReference>
<accession>A0A4P9WEK7</accession>
<sequence>MPYGVVCVLVSAFKGRAAIRSQPLRREPQTKSVLFGDRTRDVKVSRVHGAGFASSQPNTGCSQLVKKEEWPIKTRSAVSSPQRKKVKKERAEPKVNLGTKHGSREVGHAAVSDRVFQEMESPDSKQLAMKNEMSATGKKSRSG</sequence>
<keyword evidence="3" id="KW-1185">Reference proteome</keyword>
<dbReference type="AlphaFoldDB" id="A0A4P9WEK7"/>
<feature type="region of interest" description="Disordered" evidence="1">
    <location>
        <begin position="72"/>
        <end position="143"/>
    </location>
</feature>
<reference evidence="3" key="1">
    <citation type="journal article" date="2018" name="Nat. Microbiol.">
        <title>Leveraging single-cell genomics to expand the fungal tree of life.</title>
        <authorList>
            <person name="Ahrendt S.R."/>
            <person name="Quandt C.A."/>
            <person name="Ciobanu D."/>
            <person name="Clum A."/>
            <person name="Salamov A."/>
            <person name="Andreopoulos B."/>
            <person name="Cheng J.F."/>
            <person name="Woyke T."/>
            <person name="Pelin A."/>
            <person name="Henrissat B."/>
            <person name="Reynolds N.K."/>
            <person name="Benny G.L."/>
            <person name="Smith M.E."/>
            <person name="James T.Y."/>
            <person name="Grigoriev I.V."/>
        </authorList>
    </citation>
    <scope>NUCLEOTIDE SEQUENCE [LARGE SCALE GENOMIC DNA]</scope>
</reference>
<protein>
    <submittedName>
        <fullName evidence="2">Uncharacterized protein</fullName>
    </submittedName>
</protein>
<organism evidence="2 3">
    <name type="scientific">Blyttiomyces helicus</name>
    <dbReference type="NCBI Taxonomy" id="388810"/>
    <lineage>
        <taxon>Eukaryota</taxon>
        <taxon>Fungi</taxon>
        <taxon>Fungi incertae sedis</taxon>
        <taxon>Chytridiomycota</taxon>
        <taxon>Chytridiomycota incertae sedis</taxon>
        <taxon>Chytridiomycetes</taxon>
        <taxon>Chytridiomycetes incertae sedis</taxon>
        <taxon>Blyttiomyces</taxon>
    </lineage>
</organism>
<evidence type="ECO:0000313" key="3">
    <source>
        <dbReference type="Proteomes" id="UP000269721"/>
    </source>
</evidence>
<proteinExistence type="predicted"/>
<name>A0A4P9WEK7_9FUNG</name>
<evidence type="ECO:0000313" key="2">
    <source>
        <dbReference type="EMBL" id="RKO91159.1"/>
    </source>
</evidence>
<evidence type="ECO:0000256" key="1">
    <source>
        <dbReference type="SAM" id="MobiDB-lite"/>
    </source>
</evidence>
<dbReference type="Proteomes" id="UP000269721">
    <property type="component" value="Unassembled WGS sequence"/>
</dbReference>